<sequence length="289" mass="33358">MPELAEVLHMSEDINRWCVDNTFHHIHLSESRNPRNPIIEPPPWPFTISSESYGKELRLLLRGSEEGQTMSIVMGMGMSGKWLWTTTGLDVPDSQLRFDTKDGHTLHFIDWRRFGRWKIGDFSKDRGPDPVIDFEPFCENIARSLHLRSFEKPICEVLLDQKYFNGIGNYLRAEILDRSGTEPLQPAKLALAPAVDLIRSGGPMMMQGRTNVITLCRDIPKEVIDMRLKEGSRDRFTSWLRCYGKGKSIVDGTGRRIWYNGELGGQLREKRTVVPKRTFCMFMLHMRCI</sequence>
<organism evidence="11 12">
    <name type="scientific">Planoprotostelium fungivorum</name>
    <dbReference type="NCBI Taxonomy" id="1890364"/>
    <lineage>
        <taxon>Eukaryota</taxon>
        <taxon>Amoebozoa</taxon>
        <taxon>Evosea</taxon>
        <taxon>Variosea</taxon>
        <taxon>Cavosteliida</taxon>
        <taxon>Cavosteliaceae</taxon>
        <taxon>Planoprotostelium</taxon>
    </lineage>
</organism>
<dbReference type="InterPro" id="IPR012319">
    <property type="entry name" value="FPG_cat"/>
</dbReference>
<dbReference type="OrthoDB" id="6260718at2759"/>
<keyword evidence="7" id="KW-0456">Lyase</keyword>
<dbReference type="GO" id="GO:0006284">
    <property type="term" value="P:base-excision repair"/>
    <property type="evidence" value="ECO:0007669"/>
    <property type="project" value="InterPro"/>
</dbReference>
<dbReference type="InterPro" id="IPR015371">
    <property type="entry name" value="Endonuclease-VIII_DNA-bd"/>
</dbReference>
<dbReference type="GO" id="GO:0003684">
    <property type="term" value="F:damaged DNA binding"/>
    <property type="evidence" value="ECO:0007669"/>
    <property type="project" value="InterPro"/>
</dbReference>
<dbReference type="Pfam" id="PF09292">
    <property type="entry name" value="Neil1-DNA_bind"/>
    <property type="match status" value="1"/>
</dbReference>
<keyword evidence="5" id="KW-0238">DNA-binding</keyword>
<comment type="similarity">
    <text evidence="1">Belongs to the FPG family.</text>
</comment>
<reference evidence="11 12" key="1">
    <citation type="journal article" date="2018" name="Genome Biol. Evol.">
        <title>Multiple Roots of Fruiting Body Formation in Amoebozoa.</title>
        <authorList>
            <person name="Hillmann F."/>
            <person name="Forbes G."/>
            <person name="Novohradska S."/>
            <person name="Ferling I."/>
            <person name="Riege K."/>
            <person name="Groth M."/>
            <person name="Westermann M."/>
            <person name="Marz M."/>
            <person name="Spaller T."/>
            <person name="Winckler T."/>
            <person name="Schaap P."/>
            <person name="Glockner G."/>
        </authorList>
    </citation>
    <scope>NUCLEOTIDE SEQUENCE [LARGE SCALE GENOMIC DNA]</scope>
    <source>
        <strain evidence="11 12">Jena</strain>
    </source>
</reference>
<dbReference type="GO" id="GO:0019104">
    <property type="term" value="F:DNA N-glycosylase activity"/>
    <property type="evidence" value="ECO:0007669"/>
    <property type="project" value="InterPro"/>
</dbReference>
<dbReference type="InterPro" id="IPR015886">
    <property type="entry name" value="H2TH_FPG"/>
</dbReference>
<evidence type="ECO:0000313" key="12">
    <source>
        <dbReference type="Proteomes" id="UP000241769"/>
    </source>
</evidence>
<keyword evidence="3" id="KW-0227">DNA damage</keyword>
<comment type="caution">
    <text evidence="11">The sequence shown here is derived from an EMBL/GenBank/DDBJ whole genome shotgun (WGS) entry which is preliminary data.</text>
</comment>
<dbReference type="Gene3D" id="1.10.8.50">
    <property type="match status" value="1"/>
</dbReference>
<keyword evidence="8" id="KW-0511">Multifunctional enzyme</keyword>
<feature type="domain" description="Formamidopyrimidine-DNA glycosylase catalytic" evidence="10">
    <location>
        <begin position="2"/>
        <end position="115"/>
    </location>
</feature>
<evidence type="ECO:0000256" key="7">
    <source>
        <dbReference type="ARBA" id="ARBA00023239"/>
    </source>
</evidence>
<evidence type="ECO:0000313" key="11">
    <source>
        <dbReference type="EMBL" id="PRP84614.1"/>
    </source>
</evidence>
<keyword evidence="6" id="KW-0234">DNA repair</keyword>
<gene>
    <name evidence="11" type="ORF">PROFUN_09287</name>
</gene>
<dbReference type="SMART" id="SM01232">
    <property type="entry name" value="H2TH"/>
    <property type="match status" value="1"/>
</dbReference>
<dbReference type="STRING" id="1890364.A0A2P6NKX7"/>
<evidence type="ECO:0000256" key="2">
    <source>
        <dbReference type="ARBA" id="ARBA00012720"/>
    </source>
</evidence>
<keyword evidence="4" id="KW-0378">Hydrolase</keyword>
<dbReference type="GO" id="GO:0008270">
    <property type="term" value="F:zinc ion binding"/>
    <property type="evidence" value="ECO:0007669"/>
    <property type="project" value="InterPro"/>
</dbReference>
<dbReference type="Gene3D" id="3.20.190.10">
    <property type="entry name" value="MutM-like, N-terminal"/>
    <property type="match status" value="1"/>
</dbReference>
<evidence type="ECO:0000256" key="5">
    <source>
        <dbReference type="ARBA" id="ARBA00023125"/>
    </source>
</evidence>
<accession>A0A2P6NKX7</accession>
<evidence type="ECO:0000256" key="9">
    <source>
        <dbReference type="ARBA" id="ARBA00023295"/>
    </source>
</evidence>
<evidence type="ECO:0000256" key="6">
    <source>
        <dbReference type="ARBA" id="ARBA00023204"/>
    </source>
</evidence>
<dbReference type="PANTHER" id="PTHR22993">
    <property type="entry name" value="FORMAMIDOPYRIMIDINE-DNA GLYCOSYLASE"/>
    <property type="match status" value="1"/>
</dbReference>
<proteinExistence type="inferred from homology"/>
<dbReference type="EC" id="4.2.99.18" evidence="2"/>
<evidence type="ECO:0000256" key="1">
    <source>
        <dbReference type="ARBA" id="ARBA00009409"/>
    </source>
</evidence>
<evidence type="ECO:0000259" key="10">
    <source>
        <dbReference type="PROSITE" id="PS51068"/>
    </source>
</evidence>
<dbReference type="PANTHER" id="PTHR22993:SF27">
    <property type="entry name" value="ENDONUCLEASE 8-LIKE 1"/>
    <property type="match status" value="1"/>
</dbReference>
<dbReference type="Proteomes" id="UP000241769">
    <property type="component" value="Unassembled WGS sequence"/>
</dbReference>
<keyword evidence="11" id="KW-0540">Nuclease</keyword>
<keyword evidence="11" id="KW-0255">Endonuclease</keyword>
<dbReference type="AlphaFoldDB" id="A0A2P6NKX7"/>
<dbReference type="InterPro" id="IPR035937">
    <property type="entry name" value="FPG_N"/>
</dbReference>
<name>A0A2P6NKX7_9EUKA</name>
<dbReference type="GO" id="GO:0140078">
    <property type="term" value="F:class I DNA-(apurinic or apyrimidinic site) endonuclease activity"/>
    <property type="evidence" value="ECO:0007669"/>
    <property type="project" value="UniProtKB-EC"/>
</dbReference>
<keyword evidence="9" id="KW-0326">Glycosidase</keyword>
<dbReference type="InterPro" id="IPR010979">
    <property type="entry name" value="Ribosomal_uS13-like_H2TH"/>
</dbReference>
<keyword evidence="12" id="KW-1185">Reference proteome</keyword>
<evidence type="ECO:0000256" key="3">
    <source>
        <dbReference type="ARBA" id="ARBA00022763"/>
    </source>
</evidence>
<dbReference type="EMBL" id="MDYQ01000060">
    <property type="protein sequence ID" value="PRP84614.1"/>
    <property type="molecule type" value="Genomic_DNA"/>
</dbReference>
<dbReference type="Pfam" id="PF01149">
    <property type="entry name" value="Fapy_DNA_glyco"/>
    <property type="match status" value="1"/>
</dbReference>
<dbReference type="InParanoid" id="A0A2P6NKX7"/>
<dbReference type="GO" id="GO:0005634">
    <property type="term" value="C:nucleus"/>
    <property type="evidence" value="ECO:0007669"/>
    <property type="project" value="TreeGrafter"/>
</dbReference>
<evidence type="ECO:0000256" key="4">
    <source>
        <dbReference type="ARBA" id="ARBA00022801"/>
    </source>
</evidence>
<dbReference type="PROSITE" id="PS51068">
    <property type="entry name" value="FPG_CAT"/>
    <property type="match status" value="1"/>
</dbReference>
<dbReference type="SMART" id="SM00898">
    <property type="entry name" value="Fapy_DNA_glyco"/>
    <property type="match status" value="1"/>
</dbReference>
<protein>
    <recommendedName>
        <fullName evidence="2">DNA-(apurinic or apyrimidinic site) lyase</fullName>
        <ecNumber evidence="2">4.2.99.18</ecNumber>
    </recommendedName>
</protein>
<dbReference type="SUPFAM" id="SSF46946">
    <property type="entry name" value="S13-like H2TH domain"/>
    <property type="match status" value="1"/>
</dbReference>
<evidence type="ECO:0000256" key="8">
    <source>
        <dbReference type="ARBA" id="ARBA00023268"/>
    </source>
</evidence>
<dbReference type="SUPFAM" id="SSF81624">
    <property type="entry name" value="N-terminal domain of MutM-like DNA repair proteins"/>
    <property type="match status" value="1"/>
</dbReference>